<sequence>MVSWAFLAEGLIGGSITVFVARIGFHPRLHPDLLKPFLGCRVLLPEWEGRY</sequence>
<organism evidence="2 3">
    <name type="scientific">Aspergillus sergii</name>
    <dbReference type="NCBI Taxonomy" id="1034303"/>
    <lineage>
        <taxon>Eukaryota</taxon>
        <taxon>Fungi</taxon>
        <taxon>Dikarya</taxon>
        <taxon>Ascomycota</taxon>
        <taxon>Pezizomycotina</taxon>
        <taxon>Eurotiomycetes</taxon>
        <taxon>Eurotiomycetidae</taxon>
        <taxon>Eurotiales</taxon>
        <taxon>Aspergillaceae</taxon>
        <taxon>Aspergillus</taxon>
        <taxon>Aspergillus subgen. Circumdati</taxon>
    </lineage>
</organism>
<dbReference type="AlphaFoldDB" id="A0A5N6XCH6"/>
<keyword evidence="3" id="KW-1185">Reference proteome</keyword>
<name>A0A5N6XCH6_9EURO</name>
<feature type="transmembrane region" description="Helical" evidence="1">
    <location>
        <begin position="6"/>
        <end position="25"/>
    </location>
</feature>
<accession>A0A5N6XCH6</accession>
<dbReference type="Proteomes" id="UP000325945">
    <property type="component" value="Unassembled WGS sequence"/>
</dbReference>
<proteinExistence type="predicted"/>
<evidence type="ECO:0000256" key="1">
    <source>
        <dbReference type="SAM" id="Phobius"/>
    </source>
</evidence>
<protein>
    <submittedName>
        <fullName evidence="2">Uncharacterized protein</fullName>
    </submittedName>
</protein>
<keyword evidence="1" id="KW-0812">Transmembrane</keyword>
<evidence type="ECO:0000313" key="2">
    <source>
        <dbReference type="EMBL" id="KAE8330622.1"/>
    </source>
</evidence>
<keyword evidence="1" id="KW-1133">Transmembrane helix</keyword>
<dbReference type="EMBL" id="ML741773">
    <property type="protein sequence ID" value="KAE8330622.1"/>
    <property type="molecule type" value="Genomic_DNA"/>
</dbReference>
<keyword evidence="1" id="KW-0472">Membrane</keyword>
<reference evidence="3" key="1">
    <citation type="submission" date="2019-04" db="EMBL/GenBank/DDBJ databases">
        <title>Friends and foes A comparative genomics studyof 23 Aspergillus species from section Flavi.</title>
        <authorList>
            <consortium name="DOE Joint Genome Institute"/>
            <person name="Kjaerbolling I."/>
            <person name="Vesth T."/>
            <person name="Frisvad J.C."/>
            <person name="Nybo J.L."/>
            <person name="Theobald S."/>
            <person name="Kildgaard S."/>
            <person name="Isbrandt T."/>
            <person name="Kuo A."/>
            <person name="Sato A."/>
            <person name="Lyhne E.K."/>
            <person name="Kogle M.E."/>
            <person name="Wiebenga A."/>
            <person name="Kun R.S."/>
            <person name="Lubbers R.J."/>
            <person name="Makela M.R."/>
            <person name="Barry K."/>
            <person name="Chovatia M."/>
            <person name="Clum A."/>
            <person name="Daum C."/>
            <person name="Haridas S."/>
            <person name="He G."/>
            <person name="LaButti K."/>
            <person name="Lipzen A."/>
            <person name="Mondo S."/>
            <person name="Riley R."/>
            <person name="Salamov A."/>
            <person name="Simmons B.A."/>
            <person name="Magnuson J.K."/>
            <person name="Henrissat B."/>
            <person name="Mortensen U.H."/>
            <person name="Larsen T.O."/>
            <person name="Devries R.P."/>
            <person name="Grigoriev I.V."/>
            <person name="Machida M."/>
            <person name="Baker S.E."/>
            <person name="Andersen M.R."/>
        </authorList>
    </citation>
    <scope>NUCLEOTIDE SEQUENCE [LARGE SCALE GENOMIC DNA]</scope>
    <source>
        <strain evidence="3">CBS 130017</strain>
    </source>
</reference>
<gene>
    <name evidence="2" type="ORF">BDV39DRAFT_170420</name>
</gene>
<evidence type="ECO:0000313" key="3">
    <source>
        <dbReference type="Proteomes" id="UP000325945"/>
    </source>
</evidence>